<evidence type="ECO:0000256" key="3">
    <source>
        <dbReference type="ARBA" id="ARBA00022679"/>
    </source>
</evidence>
<dbReference type="InterPro" id="IPR018584">
    <property type="entry name" value="GT87"/>
</dbReference>
<reference evidence="9 10" key="1">
    <citation type="journal article" date="2014" name="ISME J.">
        <title>Ecophysiology of Thioploca ingrica as revealed by the complete genome sequence supplemented with proteomic evidence.</title>
        <authorList>
            <person name="Kojima H."/>
            <person name="Ogura Y."/>
            <person name="Yamamoto N."/>
            <person name="Togashi T."/>
            <person name="Mori H."/>
            <person name="Watanabe T."/>
            <person name="Nemoto F."/>
            <person name="Kurokawa K."/>
            <person name="Hayashi T."/>
            <person name="Fukui M."/>
        </authorList>
    </citation>
    <scope>NUCLEOTIDE SEQUENCE [LARGE SCALE GENOMIC DNA]</scope>
</reference>
<feature type="transmembrane region" description="Helical" evidence="8">
    <location>
        <begin position="342"/>
        <end position="362"/>
    </location>
</feature>
<feature type="transmembrane region" description="Helical" evidence="8">
    <location>
        <begin position="303"/>
        <end position="336"/>
    </location>
</feature>
<sequence>MNWINTLINSTLFRVTFLACSFLAMLLLGVTKIYNQDKVIQFERIDAQIYYKWGHAWLHGLNVYDPEFHLSNKHLEYRTNKSTAYPPHASLLFMFLASFPINVAMTIMTILNIFCVGVIAFFSLLLLKQAKVELDAARWFIPALVMANPFVSSTIFVGQASLIIGAALISGWYFAYRGRWVLGGILIAIASIKPQLTILVVFWLFLDKQWRLLTVAGITVLVGSIVPMVVVGPIDAFLQWLLSAIRYIERPGIDHLGSTGVVGFQNVFYLLGVKGIPSFLPIGIVLTAVLWWYRAKFASINDIFGVLVGITCLFSLAVELHHSVMIIPLIAIFWIHLHQSEWTKISIAIILMSSLYIPRVLLKHLFDPSALFMVTYPVLIVSIFVIWLVWLNVTSKVANDSINAVKLT</sequence>
<dbReference type="KEGG" id="tig:THII_3301"/>
<feature type="transmembrane region" description="Helical" evidence="8">
    <location>
        <begin position="369"/>
        <end position="390"/>
    </location>
</feature>
<evidence type="ECO:0000256" key="1">
    <source>
        <dbReference type="ARBA" id="ARBA00004651"/>
    </source>
</evidence>
<name>A0A090AH30_9GAMM</name>
<organism evidence="9 10">
    <name type="scientific">Thioploca ingrica</name>
    <dbReference type="NCBI Taxonomy" id="40754"/>
    <lineage>
        <taxon>Bacteria</taxon>
        <taxon>Pseudomonadati</taxon>
        <taxon>Pseudomonadota</taxon>
        <taxon>Gammaproteobacteria</taxon>
        <taxon>Thiotrichales</taxon>
        <taxon>Thiotrichaceae</taxon>
        <taxon>Thioploca</taxon>
    </lineage>
</organism>
<evidence type="ECO:0000313" key="10">
    <source>
        <dbReference type="Proteomes" id="UP000031623"/>
    </source>
</evidence>
<evidence type="ECO:0000256" key="8">
    <source>
        <dbReference type="SAM" id="Phobius"/>
    </source>
</evidence>
<dbReference type="Pfam" id="PF09594">
    <property type="entry name" value="GT87"/>
    <property type="match status" value="1"/>
</dbReference>
<feature type="transmembrane region" description="Helical" evidence="8">
    <location>
        <begin position="12"/>
        <end position="34"/>
    </location>
</feature>
<comment type="similarity">
    <text evidence="7">Belongs to the glycosyltransferase 87 family.</text>
</comment>
<dbReference type="GO" id="GO:0016758">
    <property type="term" value="F:hexosyltransferase activity"/>
    <property type="evidence" value="ECO:0007669"/>
    <property type="project" value="InterPro"/>
</dbReference>
<feature type="transmembrane region" description="Helical" evidence="8">
    <location>
        <begin position="107"/>
        <end position="127"/>
    </location>
</feature>
<dbReference type="Proteomes" id="UP000031623">
    <property type="component" value="Chromosome"/>
</dbReference>
<evidence type="ECO:0000256" key="4">
    <source>
        <dbReference type="ARBA" id="ARBA00022692"/>
    </source>
</evidence>
<evidence type="ECO:0000313" key="9">
    <source>
        <dbReference type="EMBL" id="BAP57598.1"/>
    </source>
</evidence>
<proteinExistence type="inferred from homology"/>
<comment type="subcellular location">
    <subcellularLocation>
        <location evidence="1">Cell membrane</location>
        <topology evidence="1">Multi-pass membrane protein</topology>
    </subcellularLocation>
</comment>
<dbReference type="AlphaFoldDB" id="A0A090AH30"/>
<protein>
    <recommendedName>
        <fullName evidence="11">DUF2029 domain-containing protein</fullName>
    </recommendedName>
</protein>
<dbReference type="EMBL" id="AP014633">
    <property type="protein sequence ID" value="BAP57598.1"/>
    <property type="molecule type" value="Genomic_DNA"/>
</dbReference>
<keyword evidence="2" id="KW-1003">Cell membrane</keyword>
<keyword evidence="4 8" id="KW-0812">Transmembrane</keyword>
<evidence type="ECO:0000256" key="2">
    <source>
        <dbReference type="ARBA" id="ARBA00022475"/>
    </source>
</evidence>
<feature type="transmembrane region" description="Helical" evidence="8">
    <location>
        <begin position="267"/>
        <end position="291"/>
    </location>
</feature>
<dbReference type="HOGENOM" id="CLU_674288_0_0_6"/>
<keyword evidence="6 8" id="KW-0472">Membrane</keyword>
<dbReference type="GO" id="GO:0005886">
    <property type="term" value="C:plasma membrane"/>
    <property type="evidence" value="ECO:0007669"/>
    <property type="project" value="UniProtKB-SubCell"/>
</dbReference>
<dbReference type="STRING" id="40754.THII_3301"/>
<feature type="transmembrane region" description="Helical" evidence="8">
    <location>
        <begin position="139"/>
        <end position="169"/>
    </location>
</feature>
<keyword evidence="3" id="KW-0808">Transferase</keyword>
<evidence type="ECO:0008006" key="11">
    <source>
        <dbReference type="Google" id="ProtNLM"/>
    </source>
</evidence>
<evidence type="ECO:0000256" key="6">
    <source>
        <dbReference type="ARBA" id="ARBA00023136"/>
    </source>
</evidence>
<keyword evidence="5 8" id="KW-1133">Transmembrane helix</keyword>
<gene>
    <name evidence="9" type="ORF">THII_3301</name>
</gene>
<feature type="transmembrane region" description="Helical" evidence="8">
    <location>
        <begin position="181"/>
        <end position="205"/>
    </location>
</feature>
<dbReference type="OrthoDB" id="9795573at2"/>
<evidence type="ECO:0000256" key="5">
    <source>
        <dbReference type="ARBA" id="ARBA00022989"/>
    </source>
</evidence>
<accession>A0A090AH30</accession>
<keyword evidence="10" id="KW-1185">Reference proteome</keyword>
<evidence type="ECO:0000256" key="7">
    <source>
        <dbReference type="ARBA" id="ARBA00024033"/>
    </source>
</evidence>
<feature type="transmembrane region" description="Helical" evidence="8">
    <location>
        <begin position="212"/>
        <end position="234"/>
    </location>
</feature>